<evidence type="ECO:0000313" key="2">
    <source>
        <dbReference type="EMBL" id="SZX68303.1"/>
    </source>
</evidence>
<evidence type="ECO:0000313" key="3">
    <source>
        <dbReference type="Proteomes" id="UP000256970"/>
    </source>
</evidence>
<dbReference type="AlphaFoldDB" id="A0A383VTT4"/>
<name>A0A383VTT4_TETOB</name>
<feature type="compositionally biased region" description="Low complexity" evidence="1">
    <location>
        <begin position="80"/>
        <end position="94"/>
    </location>
</feature>
<gene>
    <name evidence="2" type="ORF">BQ4739_LOCUS8664</name>
</gene>
<accession>A0A383VTT4</accession>
<sequence>MADMAVLEGQDRVAAHAAIMKNVEQELGAAAGAFLMSVCLAALRQPAAALQVIKQTEQALQITQEQIDAAQQLSGGSQGAEAPEPAPAVAVALE</sequence>
<reference evidence="2 3" key="1">
    <citation type="submission" date="2016-10" db="EMBL/GenBank/DDBJ databases">
        <authorList>
            <person name="Cai Z."/>
        </authorList>
    </citation>
    <scope>NUCLEOTIDE SEQUENCE [LARGE SCALE GENOMIC DNA]</scope>
</reference>
<protein>
    <submittedName>
        <fullName evidence="2">Uncharacterized protein</fullName>
    </submittedName>
</protein>
<dbReference type="EMBL" id="FNXT01000851">
    <property type="protein sequence ID" value="SZX68303.1"/>
    <property type="molecule type" value="Genomic_DNA"/>
</dbReference>
<evidence type="ECO:0000256" key="1">
    <source>
        <dbReference type="SAM" id="MobiDB-lite"/>
    </source>
</evidence>
<feature type="region of interest" description="Disordered" evidence="1">
    <location>
        <begin position="71"/>
        <end position="94"/>
    </location>
</feature>
<proteinExistence type="predicted"/>
<dbReference type="Proteomes" id="UP000256970">
    <property type="component" value="Unassembled WGS sequence"/>
</dbReference>
<organism evidence="2 3">
    <name type="scientific">Tetradesmus obliquus</name>
    <name type="common">Green alga</name>
    <name type="synonym">Acutodesmus obliquus</name>
    <dbReference type="NCBI Taxonomy" id="3088"/>
    <lineage>
        <taxon>Eukaryota</taxon>
        <taxon>Viridiplantae</taxon>
        <taxon>Chlorophyta</taxon>
        <taxon>core chlorophytes</taxon>
        <taxon>Chlorophyceae</taxon>
        <taxon>CS clade</taxon>
        <taxon>Sphaeropleales</taxon>
        <taxon>Scenedesmaceae</taxon>
        <taxon>Tetradesmus</taxon>
    </lineage>
</organism>
<keyword evidence="3" id="KW-1185">Reference proteome</keyword>